<dbReference type="Gene3D" id="1.10.10.10">
    <property type="entry name" value="Winged helix-like DNA-binding domain superfamily/Winged helix DNA-binding domain"/>
    <property type="match status" value="1"/>
</dbReference>
<evidence type="ECO:0000256" key="3">
    <source>
        <dbReference type="ARBA" id="ARBA00017934"/>
    </source>
</evidence>
<dbReference type="SUPFAM" id="SSF46785">
    <property type="entry name" value="Winged helix' DNA-binding domain"/>
    <property type="match status" value="2"/>
</dbReference>
<dbReference type="VEuPathDB" id="FungiDB:TRICI_003797"/>
<dbReference type="AlphaFoldDB" id="A0A642V2S3"/>
<evidence type="ECO:0000313" key="8">
    <source>
        <dbReference type="EMBL" id="KAA8911510.1"/>
    </source>
</evidence>
<dbReference type="FunFam" id="1.10.10.570:FF:000003">
    <property type="entry name" value="Vacuolar protein-sorting-associated protein 25"/>
    <property type="match status" value="1"/>
</dbReference>
<dbReference type="GO" id="GO:0005198">
    <property type="term" value="F:structural molecule activity"/>
    <property type="evidence" value="ECO:0007669"/>
    <property type="project" value="TreeGrafter"/>
</dbReference>
<comment type="similarity">
    <text evidence="2">Belongs to the VPS25 family.</text>
</comment>
<evidence type="ECO:0000256" key="4">
    <source>
        <dbReference type="ARBA" id="ARBA00022448"/>
    </source>
</evidence>
<organism evidence="8 9">
    <name type="scientific">Trichomonascus ciferrii</name>
    <dbReference type="NCBI Taxonomy" id="44093"/>
    <lineage>
        <taxon>Eukaryota</taxon>
        <taxon>Fungi</taxon>
        <taxon>Dikarya</taxon>
        <taxon>Ascomycota</taxon>
        <taxon>Saccharomycotina</taxon>
        <taxon>Dipodascomycetes</taxon>
        <taxon>Dipodascales</taxon>
        <taxon>Trichomonascaceae</taxon>
        <taxon>Trichomonascus</taxon>
        <taxon>Trichomonascus ciferrii complex</taxon>
    </lineage>
</organism>
<comment type="caution">
    <text evidence="8">The sequence shown here is derived from an EMBL/GenBank/DDBJ whole genome shotgun (WGS) entry which is preliminary data.</text>
</comment>
<dbReference type="PANTHER" id="PTHR13149:SF0">
    <property type="entry name" value="VACUOLAR PROTEIN-SORTING-ASSOCIATED PROTEIN 25"/>
    <property type="match status" value="1"/>
</dbReference>
<protein>
    <recommendedName>
        <fullName evidence="3">Vacuolar protein-sorting-associated protein 25</fullName>
    </recommendedName>
    <alternativeName>
        <fullName evidence="7">ESCRT-II complex subunit VPS25</fullName>
    </alternativeName>
</protein>
<gene>
    <name evidence="8" type="ORF">TRICI_003797</name>
</gene>
<comment type="subcellular location">
    <subcellularLocation>
        <location evidence="1">Cytoplasm</location>
    </subcellularLocation>
</comment>
<dbReference type="OrthoDB" id="245150at2759"/>
<evidence type="ECO:0000256" key="1">
    <source>
        <dbReference type="ARBA" id="ARBA00004496"/>
    </source>
</evidence>
<dbReference type="Gene3D" id="1.10.10.570">
    <property type="entry name" value="Winged helix' DNA-binding domain. Chain C. Domain 1"/>
    <property type="match status" value="1"/>
</dbReference>
<keyword evidence="9" id="KW-1185">Reference proteome</keyword>
<dbReference type="GO" id="GO:0016236">
    <property type="term" value="P:macroautophagy"/>
    <property type="evidence" value="ECO:0007669"/>
    <property type="project" value="UniProtKB-ARBA"/>
</dbReference>
<dbReference type="GO" id="GO:0043328">
    <property type="term" value="P:protein transport to vacuole involved in ubiquitin-dependent protein catabolic process via the multivesicular body sorting pathway"/>
    <property type="evidence" value="ECO:0007669"/>
    <property type="project" value="TreeGrafter"/>
</dbReference>
<dbReference type="GO" id="GO:0042803">
    <property type="term" value="F:protein homodimerization activity"/>
    <property type="evidence" value="ECO:0007669"/>
    <property type="project" value="TreeGrafter"/>
</dbReference>
<keyword evidence="6" id="KW-0653">Protein transport</keyword>
<evidence type="ECO:0000256" key="6">
    <source>
        <dbReference type="ARBA" id="ARBA00022927"/>
    </source>
</evidence>
<evidence type="ECO:0000256" key="7">
    <source>
        <dbReference type="ARBA" id="ARBA00030094"/>
    </source>
</evidence>
<name>A0A642V2S3_9ASCO</name>
<reference evidence="8" key="1">
    <citation type="journal article" date="2019" name="G3 (Bethesda)">
        <title>Genome Assemblies of Two Rare Opportunistic Yeast Pathogens: Diutina rugosa (syn. Candida rugosa) and Trichomonascus ciferrii (syn. Candida ciferrii).</title>
        <authorList>
            <person name="Mixao V."/>
            <person name="Saus E."/>
            <person name="Hansen A.P."/>
            <person name="Lass-Florl C."/>
            <person name="Gabaldon T."/>
        </authorList>
    </citation>
    <scope>NUCLEOTIDE SEQUENCE</scope>
    <source>
        <strain evidence="8">CBS 4856</strain>
    </source>
</reference>
<dbReference type="Proteomes" id="UP000761534">
    <property type="component" value="Unassembled WGS sequence"/>
</dbReference>
<dbReference type="InterPro" id="IPR036390">
    <property type="entry name" value="WH_DNA-bd_sf"/>
</dbReference>
<dbReference type="InterPro" id="IPR014041">
    <property type="entry name" value="ESCRT-II_cplx_Vps25-sub_N"/>
</dbReference>
<dbReference type="EMBL" id="SWFS01000282">
    <property type="protein sequence ID" value="KAA8911510.1"/>
    <property type="molecule type" value="Genomic_DNA"/>
</dbReference>
<evidence type="ECO:0000256" key="5">
    <source>
        <dbReference type="ARBA" id="ARBA00022490"/>
    </source>
</evidence>
<dbReference type="PANTHER" id="PTHR13149">
    <property type="entry name" value="VACUOLAR PROTEIN SORTING-ASSOCIATED PROTEIN VPS25"/>
    <property type="match status" value="1"/>
</dbReference>
<evidence type="ECO:0000256" key="2">
    <source>
        <dbReference type="ARBA" id="ARBA00009674"/>
    </source>
</evidence>
<dbReference type="Pfam" id="PF05871">
    <property type="entry name" value="ESCRT-II"/>
    <property type="match status" value="1"/>
</dbReference>
<dbReference type="FunFam" id="1.10.10.10:FF:000141">
    <property type="entry name" value="vacuolar protein-sorting-associated protein 25"/>
    <property type="match status" value="1"/>
</dbReference>
<keyword evidence="5" id="KW-0963">Cytoplasm</keyword>
<dbReference type="GO" id="GO:0000814">
    <property type="term" value="C:ESCRT II complex"/>
    <property type="evidence" value="ECO:0007669"/>
    <property type="project" value="InterPro"/>
</dbReference>
<dbReference type="InterPro" id="IPR008570">
    <property type="entry name" value="ESCRT-II_cplx_Vps25-sub"/>
</dbReference>
<sequence>MEEFKFPAIHDFPPFYTKQVNEQTWKSQLANWDGLILSYCRHYKIWSLDTGSAGDQELFTNRKINRRLKPDALKDVFSYMVKQGHAEWLDSTTVLVYFKTPQEWANEISQWITDSGQNGSVLTLYELAHGDLAANKEFYGMHDAILKKTLDILVAQNKAVWMKSNDGKIAGVKML</sequence>
<evidence type="ECO:0000313" key="9">
    <source>
        <dbReference type="Proteomes" id="UP000761534"/>
    </source>
</evidence>
<proteinExistence type="inferred from homology"/>
<dbReference type="InterPro" id="IPR036388">
    <property type="entry name" value="WH-like_DNA-bd_sf"/>
</dbReference>
<accession>A0A642V2S3</accession>
<keyword evidence="4" id="KW-0813">Transport</keyword>